<name>A0A3Q8CC15_9LACO</name>
<dbReference type="InterPro" id="IPR000847">
    <property type="entry name" value="LysR_HTH_N"/>
</dbReference>
<dbReference type="FunFam" id="1.10.10.10:FF:000001">
    <property type="entry name" value="LysR family transcriptional regulator"/>
    <property type="match status" value="1"/>
</dbReference>
<dbReference type="InterPro" id="IPR036388">
    <property type="entry name" value="WH-like_DNA-bd_sf"/>
</dbReference>
<dbReference type="GO" id="GO:0032993">
    <property type="term" value="C:protein-DNA complex"/>
    <property type="evidence" value="ECO:0007669"/>
    <property type="project" value="TreeGrafter"/>
</dbReference>
<protein>
    <recommendedName>
        <fullName evidence="5">HTH lysR-type domain-containing protein</fullName>
    </recommendedName>
</protein>
<dbReference type="RefSeq" id="WP_148126610.1">
    <property type="nucleotide sequence ID" value="NZ_CP018180.1"/>
</dbReference>
<dbReference type="GO" id="GO:0003677">
    <property type="term" value="F:DNA binding"/>
    <property type="evidence" value="ECO:0007669"/>
    <property type="project" value="UniProtKB-KW"/>
</dbReference>
<dbReference type="Gene3D" id="3.40.190.290">
    <property type="match status" value="1"/>
</dbReference>
<evidence type="ECO:0000256" key="1">
    <source>
        <dbReference type="ARBA" id="ARBA00009437"/>
    </source>
</evidence>
<organism evidence="6 7">
    <name type="scientific">Liquorilactobacillus nagelii</name>
    <dbReference type="NCBI Taxonomy" id="82688"/>
    <lineage>
        <taxon>Bacteria</taxon>
        <taxon>Bacillati</taxon>
        <taxon>Bacillota</taxon>
        <taxon>Bacilli</taxon>
        <taxon>Lactobacillales</taxon>
        <taxon>Lactobacillaceae</taxon>
        <taxon>Liquorilactobacillus</taxon>
    </lineage>
</organism>
<dbReference type="GO" id="GO:0003700">
    <property type="term" value="F:DNA-binding transcription factor activity"/>
    <property type="evidence" value="ECO:0007669"/>
    <property type="project" value="InterPro"/>
</dbReference>
<dbReference type="AlphaFoldDB" id="A0A3Q8CC15"/>
<proteinExistence type="inferred from homology"/>
<keyword evidence="3" id="KW-0238">DNA-binding</keyword>
<dbReference type="PANTHER" id="PTHR30346:SF0">
    <property type="entry name" value="HCA OPERON TRANSCRIPTIONAL ACTIVATOR HCAR"/>
    <property type="match status" value="1"/>
</dbReference>
<sequence length="307" mass="35186">MEFHQLECFVVLAETLNFSTTAKTLFISQPAVTAQINKLENEIGCLLFNRNTRNVQLTAAGEKLYASSKNILVDLNNMIMITRHSAQESTLDFTIGYENNLLNNELLPLIIKKFNQKYPRINVILKMTNFREKNNLFESNQVDVLFTIRDFTTTKRKDNFIELYRGKFVCTVSLKSKLKTLSEISASQLKKQTLILLNPITAPPEMNLFERILMKENSQIPIIFSDNQISGLIMTKSNLGVAIMPDFIAGNDPEVAIIPYKSQKYVSFGLLKNTANSSENELISYFEKVSKEVYGEYIKERQFKLMM</sequence>
<evidence type="ECO:0000259" key="5">
    <source>
        <dbReference type="PROSITE" id="PS50931"/>
    </source>
</evidence>
<keyword evidence="2" id="KW-0805">Transcription regulation</keyword>
<dbReference type="Pfam" id="PF03466">
    <property type="entry name" value="LysR_substrate"/>
    <property type="match status" value="1"/>
</dbReference>
<dbReference type="Pfam" id="PF00126">
    <property type="entry name" value="HTH_1"/>
    <property type="match status" value="1"/>
</dbReference>
<dbReference type="CDD" id="cd05466">
    <property type="entry name" value="PBP2_LTTR_substrate"/>
    <property type="match status" value="1"/>
</dbReference>
<comment type="similarity">
    <text evidence="1">Belongs to the LysR transcriptional regulatory family.</text>
</comment>
<evidence type="ECO:0000256" key="2">
    <source>
        <dbReference type="ARBA" id="ARBA00023015"/>
    </source>
</evidence>
<evidence type="ECO:0000313" key="7">
    <source>
        <dbReference type="Proteomes" id="UP000324497"/>
    </source>
</evidence>
<dbReference type="Proteomes" id="UP000324497">
    <property type="component" value="Chromosome"/>
</dbReference>
<evidence type="ECO:0000256" key="3">
    <source>
        <dbReference type="ARBA" id="ARBA00023125"/>
    </source>
</evidence>
<dbReference type="PROSITE" id="PS50931">
    <property type="entry name" value="HTH_LYSR"/>
    <property type="match status" value="1"/>
</dbReference>
<accession>A0A3Q8CC15</accession>
<dbReference type="InterPro" id="IPR036390">
    <property type="entry name" value="WH_DNA-bd_sf"/>
</dbReference>
<dbReference type="InterPro" id="IPR005119">
    <property type="entry name" value="LysR_subst-bd"/>
</dbReference>
<dbReference type="EMBL" id="CP018180">
    <property type="protein sequence ID" value="AUJ31983.1"/>
    <property type="molecule type" value="Genomic_DNA"/>
</dbReference>
<dbReference type="PRINTS" id="PR00039">
    <property type="entry name" value="HTHLYSR"/>
</dbReference>
<dbReference type="SUPFAM" id="SSF46785">
    <property type="entry name" value="Winged helix' DNA-binding domain"/>
    <property type="match status" value="1"/>
</dbReference>
<dbReference type="KEGG" id="lng:BSQ50_05060"/>
<keyword evidence="7" id="KW-1185">Reference proteome</keyword>
<evidence type="ECO:0000313" key="6">
    <source>
        <dbReference type="EMBL" id="AUJ31983.1"/>
    </source>
</evidence>
<reference evidence="6 7" key="1">
    <citation type="submission" date="2016-11" db="EMBL/GenBank/DDBJ databases">
        <title>Interaction between Lactobacillus species and yeast in water kefir.</title>
        <authorList>
            <person name="Behr J."/>
            <person name="Xu D."/>
            <person name="Vogel R.F."/>
        </authorList>
    </citation>
    <scope>NUCLEOTIDE SEQUENCE [LARGE SCALE GENOMIC DNA]</scope>
    <source>
        <strain evidence="6 7">TMW 1.1827</strain>
    </source>
</reference>
<dbReference type="Gene3D" id="1.10.10.10">
    <property type="entry name" value="Winged helix-like DNA-binding domain superfamily/Winged helix DNA-binding domain"/>
    <property type="match status" value="1"/>
</dbReference>
<dbReference type="PANTHER" id="PTHR30346">
    <property type="entry name" value="TRANSCRIPTIONAL DUAL REGULATOR HCAR-RELATED"/>
    <property type="match status" value="1"/>
</dbReference>
<keyword evidence="4" id="KW-0804">Transcription</keyword>
<gene>
    <name evidence="6" type="ORF">BSQ50_05060</name>
</gene>
<evidence type="ECO:0000256" key="4">
    <source>
        <dbReference type="ARBA" id="ARBA00023163"/>
    </source>
</evidence>
<dbReference type="SUPFAM" id="SSF53850">
    <property type="entry name" value="Periplasmic binding protein-like II"/>
    <property type="match status" value="1"/>
</dbReference>
<feature type="domain" description="HTH lysR-type" evidence="5">
    <location>
        <begin position="1"/>
        <end position="58"/>
    </location>
</feature>